<dbReference type="Proteomes" id="UP001139054">
    <property type="component" value="Unassembled WGS sequence"/>
</dbReference>
<dbReference type="Proteomes" id="UP001139012">
    <property type="component" value="Unassembled WGS sequence"/>
</dbReference>
<accession>A0A9X1RK64</accession>
<evidence type="ECO:0000313" key="3">
    <source>
        <dbReference type="Proteomes" id="UP001139012"/>
    </source>
</evidence>
<dbReference type="AlphaFoldDB" id="A0A9X1RK64"/>
<comment type="caution">
    <text evidence="1">The sequence shown here is derived from an EMBL/GenBank/DDBJ whole genome shotgun (WGS) entry which is preliminary data.</text>
</comment>
<gene>
    <name evidence="2" type="ORF">L6637_39815</name>
    <name evidence="1" type="ORF">L6654_40620</name>
</gene>
<evidence type="ECO:0000313" key="2">
    <source>
        <dbReference type="EMBL" id="MCG2673064.1"/>
    </source>
</evidence>
<dbReference type="EMBL" id="JAKLUA010000032">
    <property type="protein sequence ID" value="MCG2673064.1"/>
    <property type="molecule type" value="Genomic_DNA"/>
</dbReference>
<evidence type="ECO:0000313" key="4">
    <source>
        <dbReference type="Proteomes" id="UP001139054"/>
    </source>
</evidence>
<evidence type="ECO:0000313" key="1">
    <source>
        <dbReference type="EMBL" id="MCG2632892.1"/>
    </source>
</evidence>
<proteinExistence type="predicted"/>
<organism evidence="1 4">
    <name type="scientific">Bradyrhizobium zhengyangense</name>
    <dbReference type="NCBI Taxonomy" id="2911009"/>
    <lineage>
        <taxon>Bacteria</taxon>
        <taxon>Pseudomonadati</taxon>
        <taxon>Pseudomonadota</taxon>
        <taxon>Alphaproteobacteria</taxon>
        <taxon>Hyphomicrobiales</taxon>
        <taxon>Nitrobacteraceae</taxon>
        <taxon>Bradyrhizobium</taxon>
    </lineage>
</organism>
<sequence length="75" mass="8670">MSEFGGLSDHFVLRMYEFIRQEVQADSLSGARLVGPPAKRRADNLLREIEHRGLFCNPIEWPEHFQETPCEALNI</sequence>
<dbReference type="RefSeq" id="WP_237874146.1">
    <property type="nucleotide sequence ID" value="NZ_JAKLTY010000052.1"/>
</dbReference>
<protein>
    <submittedName>
        <fullName evidence="1">Uncharacterized protein</fullName>
    </submittedName>
</protein>
<name>A0A9X1RK64_9BRAD</name>
<dbReference type="EMBL" id="JAKLTY010000052">
    <property type="protein sequence ID" value="MCG2632892.1"/>
    <property type="molecule type" value="Genomic_DNA"/>
</dbReference>
<reference evidence="1" key="1">
    <citation type="submission" date="2022-01" db="EMBL/GenBank/DDBJ databases">
        <title>Genome sequnece data of strain Bradyrhizobium sp. nov.</title>
        <authorList>
            <person name="Zhang J."/>
        </authorList>
    </citation>
    <scope>NUCLEOTIDE SEQUENCE</scope>
    <source>
        <strain evidence="2">WYCCWR 12774</strain>
        <strain evidence="1">WYCCWR 13023</strain>
    </source>
</reference>
<keyword evidence="3" id="KW-1185">Reference proteome</keyword>